<evidence type="ECO:0000313" key="3">
    <source>
        <dbReference type="Proteomes" id="UP000186955"/>
    </source>
</evidence>
<dbReference type="InterPro" id="IPR036770">
    <property type="entry name" value="Ankyrin_rpt-contain_sf"/>
</dbReference>
<name>A0A1Q5TD04_9EURO</name>
<sequence>MVSHLSSSAQEEVRVFSSNLIQAMKDNKESEFQGLLFNACGVSRDDHHGRLPLTWAVQHNRSDYVKILLNHNASVNLPSLEASCKGYTPLFLAVANKNEEVATLLLDAGASVDLLSDNRTPLFLAVQDENLKMIELLLRYHANPHAVCALRRGYFESPFSFALRVGSAEASSLLLEAQFHHLVSLLSRASTKKISIHKNSVQVMQETLETFADQASEESPLEVKRTKIEQSDPIINKSIPTFDWIGDIKAAAVRNWVLLV</sequence>
<dbReference type="PROSITE" id="PS50088">
    <property type="entry name" value="ANK_REPEAT"/>
    <property type="match status" value="3"/>
</dbReference>
<organism evidence="2 3">
    <name type="scientific">Penicillium subrubescens</name>
    <dbReference type="NCBI Taxonomy" id="1316194"/>
    <lineage>
        <taxon>Eukaryota</taxon>
        <taxon>Fungi</taxon>
        <taxon>Dikarya</taxon>
        <taxon>Ascomycota</taxon>
        <taxon>Pezizomycotina</taxon>
        <taxon>Eurotiomycetes</taxon>
        <taxon>Eurotiomycetidae</taxon>
        <taxon>Eurotiales</taxon>
        <taxon>Aspergillaceae</taxon>
        <taxon>Penicillium</taxon>
    </lineage>
</organism>
<dbReference type="SUPFAM" id="SSF48403">
    <property type="entry name" value="Ankyrin repeat"/>
    <property type="match status" value="1"/>
</dbReference>
<accession>A0A1Q5TD04</accession>
<feature type="repeat" description="ANK" evidence="1">
    <location>
        <begin position="48"/>
        <end position="80"/>
    </location>
</feature>
<dbReference type="STRING" id="1316194.A0A1Q5TD04"/>
<gene>
    <name evidence="2" type="ORF">PENSUB_9540</name>
</gene>
<reference evidence="2 3" key="1">
    <citation type="submission" date="2016-10" db="EMBL/GenBank/DDBJ databases">
        <title>Genome sequence of the ascomycete fungus Penicillium subrubescens.</title>
        <authorList>
            <person name="De Vries R.P."/>
            <person name="Peng M."/>
            <person name="Dilokpimol A."/>
            <person name="Hilden K."/>
            <person name="Makela M.R."/>
            <person name="Grigoriev I."/>
            <person name="Riley R."/>
            <person name="Granchi Z."/>
        </authorList>
    </citation>
    <scope>NUCLEOTIDE SEQUENCE [LARGE SCALE GENOMIC DNA]</scope>
    <source>
        <strain evidence="2 3">CBS 132785</strain>
    </source>
</reference>
<dbReference type="AlphaFoldDB" id="A0A1Q5TD04"/>
<evidence type="ECO:0000256" key="1">
    <source>
        <dbReference type="PROSITE-ProRule" id="PRU00023"/>
    </source>
</evidence>
<dbReference type="EMBL" id="MNBE01000680">
    <property type="protein sequence ID" value="OKO98104.1"/>
    <property type="molecule type" value="Genomic_DNA"/>
</dbReference>
<proteinExistence type="predicted"/>
<dbReference type="PANTHER" id="PTHR46224:SF64">
    <property type="entry name" value="IQ MOTIF AND ANKYRIN REPEAT DOMAIN-CONTAINING PROTEIN 1"/>
    <property type="match status" value="1"/>
</dbReference>
<dbReference type="InterPro" id="IPR002110">
    <property type="entry name" value="Ankyrin_rpt"/>
</dbReference>
<dbReference type="InterPro" id="IPR051616">
    <property type="entry name" value="Cul2-RING_E3_ligase_SR"/>
</dbReference>
<keyword evidence="1" id="KW-0040">ANK repeat</keyword>
<dbReference type="SMART" id="SM00248">
    <property type="entry name" value="ANK"/>
    <property type="match status" value="3"/>
</dbReference>
<dbReference type="Proteomes" id="UP000186955">
    <property type="component" value="Unassembled WGS sequence"/>
</dbReference>
<dbReference type="PROSITE" id="PS50297">
    <property type="entry name" value="ANK_REP_REGION"/>
    <property type="match status" value="3"/>
</dbReference>
<comment type="caution">
    <text evidence="2">The sequence shown here is derived from an EMBL/GenBank/DDBJ whole genome shotgun (WGS) entry which is preliminary data.</text>
</comment>
<feature type="repeat" description="ANK" evidence="1">
    <location>
        <begin position="117"/>
        <end position="149"/>
    </location>
</feature>
<dbReference type="Gene3D" id="1.25.40.20">
    <property type="entry name" value="Ankyrin repeat-containing domain"/>
    <property type="match status" value="1"/>
</dbReference>
<dbReference type="PANTHER" id="PTHR46224">
    <property type="entry name" value="ANKYRIN REPEAT FAMILY PROTEIN"/>
    <property type="match status" value="1"/>
</dbReference>
<dbReference type="Pfam" id="PF00023">
    <property type="entry name" value="Ank"/>
    <property type="match status" value="1"/>
</dbReference>
<evidence type="ECO:0000313" key="2">
    <source>
        <dbReference type="EMBL" id="OKO98104.1"/>
    </source>
</evidence>
<dbReference type="Pfam" id="PF12796">
    <property type="entry name" value="Ank_2"/>
    <property type="match status" value="1"/>
</dbReference>
<protein>
    <submittedName>
        <fullName evidence="2">Ankyrin repeat domain-containing protein 20A4</fullName>
    </submittedName>
</protein>
<feature type="repeat" description="ANK" evidence="1">
    <location>
        <begin position="85"/>
        <end position="117"/>
    </location>
</feature>
<keyword evidence="3" id="KW-1185">Reference proteome</keyword>